<gene>
    <name evidence="1" type="ORF">Focb16_v014397</name>
</gene>
<dbReference type="EMBL" id="SRMI01000009">
    <property type="protein sequence ID" value="TVY62969.1"/>
    <property type="molecule type" value="Genomic_DNA"/>
</dbReference>
<comment type="caution">
    <text evidence="1">The sequence shown here is derived from an EMBL/GenBank/DDBJ whole genome shotgun (WGS) entry which is preliminary data.</text>
</comment>
<evidence type="ECO:0000313" key="1">
    <source>
        <dbReference type="EMBL" id="TVY62969.1"/>
    </source>
</evidence>
<dbReference type="Proteomes" id="UP000320707">
    <property type="component" value="Unassembled WGS sequence"/>
</dbReference>
<evidence type="ECO:0000313" key="2">
    <source>
        <dbReference type="Proteomes" id="UP000320707"/>
    </source>
</evidence>
<proteinExistence type="predicted"/>
<name>A0A559KSK8_FUSOC</name>
<protein>
    <submittedName>
        <fullName evidence="1">Uncharacterized protein</fullName>
    </submittedName>
</protein>
<organism evidence="1 2">
    <name type="scientific">Fusarium oxysporum f. sp. cubense</name>
    <dbReference type="NCBI Taxonomy" id="61366"/>
    <lineage>
        <taxon>Eukaryota</taxon>
        <taxon>Fungi</taxon>
        <taxon>Dikarya</taxon>
        <taxon>Ascomycota</taxon>
        <taxon>Pezizomycotina</taxon>
        <taxon>Sordariomycetes</taxon>
        <taxon>Hypocreomycetidae</taxon>
        <taxon>Hypocreales</taxon>
        <taxon>Nectriaceae</taxon>
        <taxon>Fusarium</taxon>
        <taxon>Fusarium oxysporum species complex</taxon>
    </lineage>
</organism>
<reference evidence="1 2" key="1">
    <citation type="journal article" date="2019" name="Microbiol. Resour. Announc.">
        <title>High-quality draft genome sequence of Fusarium oxysporum f. sp. cubense strain 160527, a causal agent of Panama disease.</title>
        <authorList>
            <person name="Asai S."/>
            <person name="Ayukawa Y."/>
            <person name="Gan P."/>
            <person name="Masuda S."/>
            <person name="Komatsu K."/>
            <person name="Shirasu K."/>
            <person name="Arie T."/>
        </authorList>
    </citation>
    <scope>NUCLEOTIDE SEQUENCE [LARGE SCALE GENOMIC DNA]</scope>
    <source>
        <strain evidence="1 2">160527</strain>
    </source>
</reference>
<dbReference type="AlphaFoldDB" id="A0A559KSK8"/>
<sequence length="198" mass="22021">MRGKLDRDFRATLPEVEPKVVPEVASPVPIQVLPQVALPVEPNAAPLNTKERIESPLVLDKGVREWFWERCSGCQYIGVVAGSFVLNLPVWLDFERLVVGEDGRDIDAINNDIVEPGVAISWEVYGGKPLCLVVGFKDEASSTLPEVQQHLFEVWCDIVTWFCSAVSGSLVRLAPYLRAIQVLWPRQASAVMEVLGRQ</sequence>
<accession>A0A559KSK8</accession>